<keyword evidence="2" id="KW-1185">Reference proteome</keyword>
<accession>A0A934RXN4</accession>
<gene>
    <name evidence="1" type="ORF">JIN87_10835</name>
</gene>
<proteinExistence type="predicted"/>
<dbReference type="EMBL" id="JAENIL010000017">
    <property type="protein sequence ID" value="MBK1877365.1"/>
    <property type="molecule type" value="Genomic_DNA"/>
</dbReference>
<reference evidence="1" key="1">
    <citation type="submission" date="2021-01" db="EMBL/GenBank/DDBJ databases">
        <title>Modified the classification status of verrucomicrobia.</title>
        <authorList>
            <person name="Feng X."/>
        </authorList>
    </citation>
    <scope>NUCLEOTIDE SEQUENCE</scope>
    <source>
        <strain evidence="1">KCTC 13126</strain>
    </source>
</reference>
<name>A0A934RXN4_9BACT</name>
<sequence>MPASSSPSTIAVMIRFSTKLLAAVLIVSSPLAPIAVPEADAKASLQVGTIIGYQLPASAVTIKVGNTRYHTHKGVYYRKTTHGYKVVKAPRGAIIRRLPLGYKRVVLRGKTYFRVRDVYYIKASKGYKVVIPT</sequence>
<comment type="caution">
    <text evidence="1">The sequence shown here is derived from an EMBL/GenBank/DDBJ whole genome shotgun (WGS) entry which is preliminary data.</text>
</comment>
<evidence type="ECO:0000313" key="2">
    <source>
        <dbReference type="Proteomes" id="UP000617628"/>
    </source>
</evidence>
<dbReference type="RefSeq" id="WP_200355579.1">
    <property type="nucleotide sequence ID" value="NZ_JAENIL010000017.1"/>
</dbReference>
<dbReference type="AlphaFoldDB" id="A0A934RXN4"/>
<organism evidence="1 2">
    <name type="scientific">Pelagicoccus mobilis</name>
    <dbReference type="NCBI Taxonomy" id="415221"/>
    <lineage>
        <taxon>Bacteria</taxon>
        <taxon>Pseudomonadati</taxon>
        <taxon>Verrucomicrobiota</taxon>
        <taxon>Opitutia</taxon>
        <taxon>Puniceicoccales</taxon>
        <taxon>Pelagicoccaceae</taxon>
        <taxon>Pelagicoccus</taxon>
    </lineage>
</organism>
<dbReference type="InterPro" id="IPR045398">
    <property type="entry name" value="DUF6515"/>
</dbReference>
<evidence type="ECO:0000313" key="1">
    <source>
        <dbReference type="EMBL" id="MBK1877365.1"/>
    </source>
</evidence>
<protein>
    <submittedName>
        <fullName evidence="1">Uncharacterized protein</fullName>
    </submittedName>
</protein>
<dbReference type="Pfam" id="PF20125">
    <property type="entry name" value="DUF6515"/>
    <property type="match status" value="1"/>
</dbReference>
<dbReference type="Proteomes" id="UP000617628">
    <property type="component" value="Unassembled WGS sequence"/>
</dbReference>